<dbReference type="InterPro" id="IPR001478">
    <property type="entry name" value="PDZ"/>
</dbReference>
<keyword evidence="3" id="KW-0677">Repeat</keyword>
<evidence type="ECO:0000256" key="1">
    <source>
        <dbReference type="ARBA" id="ARBA00004496"/>
    </source>
</evidence>
<accession>A0A0N5DBJ9</accession>
<reference evidence="6 7" key="2">
    <citation type="submission" date="2018-11" db="EMBL/GenBank/DDBJ databases">
        <authorList>
            <consortium name="Pathogen Informatics"/>
        </authorList>
    </citation>
    <scope>NUCLEOTIDE SEQUENCE [LARGE SCALE GENOMIC DNA]</scope>
</reference>
<dbReference type="Proteomes" id="UP000276776">
    <property type="component" value="Unassembled WGS sequence"/>
</dbReference>
<dbReference type="SMART" id="SM00228">
    <property type="entry name" value="PDZ"/>
    <property type="match status" value="4"/>
</dbReference>
<feature type="domain" description="PDZ" evidence="5">
    <location>
        <begin position="651"/>
        <end position="721"/>
    </location>
</feature>
<dbReference type="SUPFAM" id="SSF50156">
    <property type="entry name" value="PDZ domain-like"/>
    <property type="match status" value="4"/>
</dbReference>
<feature type="compositionally biased region" description="Polar residues" evidence="4">
    <location>
        <begin position="301"/>
        <end position="314"/>
    </location>
</feature>
<organism evidence="8">
    <name type="scientific">Thelazia callipaeda</name>
    <name type="common">Oriental eyeworm</name>
    <name type="synonym">Parasitic nematode</name>
    <dbReference type="NCBI Taxonomy" id="103827"/>
    <lineage>
        <taxon>Eukaryota</taxon>
        <taxon>Metazoa</taxon>
        <taxon>Ecdysozoa</taxon>
        <taxon>Nematoda</taxon>
        <taxon>Chromadorea</taxon>
        <taxon>Rhabditida</taxon>
        <taxon>Spirurina</taxon>
        <taxon>Spiruromorpha</taxon>
        <taxon>Thelazioidea</taxon>
        <taxon>Thelaziidae</taxon>
        <taxon>Thelazia</taxon>
    </lineage>
</organism>
<evidence type="ECO:0000313" key="6">
    <source>
        <dbReference type="EMBL" id="VDN08252.1"/>
    </source>
</evidence>
<dbReference type="GO" id="GO:0005737">
    <property type="term" value="C:cytoplasm"/>
    <property type="evidence" value="ECO:0007669"/>
    <property type="project" value="UniProtKB-SubCell"/>
</dbReference>
<reference evidence="8" key="1">
    <citation type="submission" date="2017-02" db="UniProtKB">
        <authorList>
            <consortium name="WormBaseParasite"/>
        </authorList>
    </citation>
    <scope>IDENTIFICATION</scope>
</reference>
<evidence type="ECO:0000259" key="5">
    <source>
        <dbReference type="PROSITE" id="PS50106"/>
    </source>
</evidence>
<feature type="domain" description="PDZ" evidence="5">
    <location>
        <begin position="16"/>
        <end position="107"/>
    </location>
</feature>
<dbReference type="AlphaFoldDB" id="A0A0N5DBJ9"/>
<dbReference type="InterPro" id="IPR043545">
    <property type="entry name" value="GRIP1/2"/>
</dbReference>
<evidence type="ECO:0000313" key="7">
    <source>
        <dbReference type="Proteomes" id="UP000276776"/>
    </source>
</evidence>
<feature type="domain" description="PDZ" evidence="5">
    <location>
        <begin position="119"/>
        <end position="203"/>
    </location>
</feature>
<evidence type="ECO:0000313" key="8">
    <source>
        <dbReference type="WBParaSite" id="TCLT_0001056101-mRNA-1"/>
    </source>
</evidence>
<dbReference type="Gene3D" id="2.30.42.10">
    <property type="match status" value="4"/>
</dbReference>
<name>A0A0N5DBJ9_THECL</name>
<dbReference type="WBParaSite" id="TCLT_0001056101-mRNA-1">
    <property type="protein sequence ID" value="TCLT_0001056101-mRNA-1"/>
    <property type="gene ID" value="TCLT_0001056101"/>
</dbReference>
<dbReference type="GO" id="GO:0098887">
    <property type="term" value="P:neurotransmitter receptor transport, endosome to postsynaptic membrane"/>
    <property type="evidence" value="ECO:0007669"/>
    <property type="project" value="TreeGrafter"/>
</dbReference>
<proteinExistence type="predicted"/>
<dbReference type="OMA" id="TPTHSHC"/>
<dbReference type="OrthoDB" id="75502at2759"/>
<dbReference type="PANTHER" id="PTHR46227">
    <property type="entry name" value="GLUTAMATE RECEPTOR-INTERACTING PROTEIN GRIP"/>
    <property type="match status" value="1"/>
</dbReference>
<dbReference type="PANTHER" id="PTHR46227:SF2">
    <property type="entry name" value="FI03335P"/>
    <property type="match status" value="1"/>
</dbReference>
<feature type="region of interest" description="Disordered" evidence="4">
    <location>
        <begin position="301"/>
        <end position="325"/>
    </location>
</feature>
<evidence type="ECO:0000256" key="2">
    <source>
        <dbReference type="ARBA" id="ARBA00022490"/>
    </source>
</evidence>
<dbReference type="PROSITE" id="PS50106">
    <property type="entry name" value="PDZ"/>
    <property type="match status" value="4"/>
</dbReference>
<protein>
    <submittedName>
        <fullName evidence="8">Glutamate receptor-interacting protein 2</fullName>
    </submittedName>
</protein>
<keyword evidence="7" id="KW-1185">Reference proteome</keyword>
<evidence type="ECO:0000256" key="3">
    <source>
        <dbReference type="ARBA" id="ARBA00022737"/>
    </source>
</evidence>
<gene>
    <name evidence="6" type="ORF">TCLT_LOCUS10550</name>
</gene>
<dbReference type="EMBL" id="UYYF01005169">
    <property type="protein sequence ID" value="VDN08252.1"/>
    <property type="molecule type" value="Genomic_DNA"/>
</dbReference>
<dbReference type="Pfam" id="PF00595">
    <property type="entry name" value="PDZ"/>
    <property type="match status" value="4"/>
</dbReference>
<dbReference type="InterPro" id="IPR036034">
    <property type="entry name" value="PDZ_sf"/>
</dbReference>
<comment type="subcellular location">
    <subcellularLocation>
        <location evidence="1">Cytoplasm</location>
    </subcellularLocation>
</comment>
<dbReference type="STRING" id="103827.A0A0N5DBJ9"/>
<sequence>MSRVPCGRICHQETMDVILHSYARGSFGLVVHDQVVKSSGMLHSNRQLLFISYIEKNSPAERCGILQVGDRILAINGWSSLNGTAEEGNQILRQSTSPLTLVVEFDVIESALPSDGIFDVKLAKRGNNLGIVVKSDMENIKGEPVIISEVRIGSVAYRCGSLHSGDRILAVDNIALDSCTVEEAMRLLQRTSDIVKLRVRKSAPFEQSNQETSQKLVYSIELNRKGGPLGITIASSGEHYEPVLISYLAPGGLAEKTGAIQVGDRILAVNNESVLGMKAADVMHLLQQSTDFVTVKIMRTTSNTTTGPSRSLLQPPNPTQTDRTRLHHQCAPTSDSISDNMEKIGSNTPVQSIDSAVESLDDSTGNATKYQSSAQRYVIDEQMPNTSLNFGLFELIYHTRRRKGKKNSAISWSDQGLWENSTYLNNRKSSSQRCNCQKNEDLEPSNWIEVLEALETVGEAAMLRKLEQCTSGCNLSPAYTQGSPLMTRYHEPSIAQCSDLRLPYGNIYRRQPYSFNSSSAAVGNTSASVVSPCTNLKFSKFGIEPSNYSSFDRMDSLSLSNDSQTSTSLGDIPYHMAPQKPSRYGVNEPPHTLPVLSEPFNVNNLCDISPYSVHDLSTPKTVKSSPPPTTLVLHELSSKTFAPATSGKTHRVRLRKDPRTNSFGFSVSDGIGDNAGVFINEILPGGPADQCGLISPYDKILQINDTSLQYLDCDLALPLLQVDEIELLLYREIYMPKNDARENFRNSLNLNLRDSAV</sequence>
<keyword evidence="2" id="KW-0963">Cytoplasm</keyword>
<feature type="domain" description="PDZ" evidence="5">
    <location>
        <begin position="217"/>
        <end position="301"/>
    </location>
</feature>
<evidence type="ECO:0000256" key="4">
    <source>
        <dbReference type="SAM" id="MobiDB-lite"/>
    </source>
</evidence>